<protein>
    <submittedName>
        <fullName evidence="1">Uncharacterized protein</fullName>
    </submittedName>
</protein>
<dbReference type="EMBL" id="FOEQ01000002">
    <property type="protein sequence ID" value="SEQ26289.1"/>
    <property type="molecule type" value="Genomic_DNA"/>
</dbReference>
<evidence type="ECO:0000313" key="2">
    <source>
        <dbReference type="Proteomes" id="UP000199221"/>
    </source>
</evidence>
<dbReference type="AlphaFoldDB" id="A0A1H9EKV6"/>
<evidence type="ECO:0000313" key="1">
    <source>
        <dbReference type="EMBL" id="SEQ26289.1"/>
    </source>
</evidence>
<accession>A0A1H9EKV6</accession>
<gene>
    <name evidence="1" type="ORF">SAMN05216230_102298</name>
</gene>
<sequence length="70" mass="7963">MDHRDKFHSFYAAWHAVIGDDKRALAIYAHQMNQGIFSSGKGIAVGTELQDIYKHSAERSVILHHNNLFP</sequence>
<reference evidence="1 2" key="1">
    <citation type="submission" date="2016-10" db="EMBL/GenBank/DDBJ databases">
        <authorList>
            <person name="de Groot N.N."/>
        </authorList>
    </citation>
    <scope>NUCLEOTIDE SEQUENCE [LARGE SCALE GENOMIC DNA]</scope>
    <source>
        <strain evidence="1 2">LMG 27941</strain>
    </source>
</reference>
<name>A0A1H9EKV6_9PSED</name>
<dbReference type="Proteomes" id="UP000199221">
    <property type="component" value="Unassembled WGS sequence"/>
</dbReference>
<organism evidence="1 2">
    <name type="scientific">Pseudomonas soli</name>
    <dbReference type="NCBI Taxonomy" id="1306993"/>
    <lineage>
        <taxon>Bacteria</taxon>
        <taxon>Pseudomonadati</taxon>
        <taxon>Pseudomonadota</taxon>
        <taxon>Gammaproteobacteria</taxon>
        <taxon>Pseudomonadales</taxon>
        <taxon>Pseudomonadaceae</taxon>
        <taxon>Pseudomonas</taxon>
    </lineage>
</organism>
<proteinExistence type="predicted"/>